<dbReference type="OrthoDB" id="9179688at2"/>
<evidence type="ECO:0000313" key="1">
    <source>
        <dbReference type="EMBL" id="CCF19373.1"/>
    </source>
</evidence>
<sequence length="476" mass="54900">MNTSYDLRSINFGFARAETERTEAPSLLREGYFDEQGLTKSALEGPTFLYLGNKGAGKSALVNHLDLELQNRYNSFSTIYQLEDFSFQNFSKIIRGDQEPEAKFPDAWAWLLLIIALESLSRDEGVWHPDAVSYNETVNSLKQMGFMPNSSLRHIANITSRKTFKLTIPYVFESSEDFASIDKVNDIPMFVHNMKRIICSCRTESNHIIMLDGLDDILTTRSVQYKSLGSLVFEVDRLNDLLKQNGVKLKFIIVCRTDLYERISGANKNKIRQDKCKYIDWYQNPRNPDRSLLLDMVNKKTNFGGDFFRAFFDFKISGTPAPKYLLEQTRHTPRDFLTLMRKIAEVQREGERLTPNLVLSGARIYSTDYFVGEVEDELEGYTKSRPPKDWIEFIGMFGKRRISTRDLELKARHLKYDIDEMYAVLRALFECSAIGTVVNSGNGEHYTFRYRNRNSNFVIGNDISIHVGLRKALNIP</sequence>
<dbReference type="EMBL" id="FO082820">
    <property type="protein sequence ID" value="CCF19373.1"/>
    <property type="molecule type" value="Genomic_DNA"/>
</dbReference>
<dbReference type="STRING" id="1125847.NT26_1649"/>
<protein>
    <submittedName>
        <fullName evidence="1">Uncharacterized protein</fullName>
    </submittedName>
</protein>
<dbReference type="NCBIfam" id="NF047389">
    <property type="entry name" value="ATPase_Sll1717"/>
    <property type="match status" value="1"/>
</dbReference>
<dbReference type="AlphaFoldDB" id="L0NE32"/>
<name>L0NE32_9HYPH</name>
<evidence type="ECO:0000313" key="2">
    <source>
        <dbReference type="Proteomes" id="UP000010792"/>
    </source>
</evidence>
<dbReference type="Proteomes" id="UP000010792">
    <property type="component" value="Chromosome"/>
</dbReference>
<keyword evidence="2" id="KW-1185">Reference proteome</keyword>
<gene>
    <name evidence="1" type="ORF">NT26_1649</name>
</gene>
<organism evidence="1 2">
    <name type="scientific">Pseudorhizobium banfieldiae</name>
    <dbReference type="NCBI Taxonomy" id="1125847"/>
    <lineage>
        <taxon>Bacteria</taxon>
        <taxon>Pseudomonadati</taxon>
        <taxon>Pseudomonadota</taxon>
        <taxon>Alphaproteobacteria</taxon>
        <taxon>Hyphomicrobiales</taxon>
        <taxon>Rhizobiaceae</taxon>
        <taxon>Rhizobium/Agrobacterium group</taxon>
        <taxon>Pseudorhizobium</taxon>
    </lineage>
</organism>
<dbReference type="RefSeq" id="WP_052638263.1">
    <property type="nucleotide sequence ID" value="NZ_FO082820.1"/>
</dbReference>
<reference evidence="1 2" key="1">
    <citation type="journal article" date="2013" name="Genome Biol. Evol.">
        <title>Life in an arsenic-containing gold mine: genome and physiology of the autotrophic arsenite-oxidizing bacterium rhizobium sp. NT-26.</title>
        <authorList>
            <person name="Andres J."/>
            <person name="Arsene-Ploetze F."/>
            <person name="Barbe V."/>
            <person name="Brochier-Armanet C."/>
            <person name="Cleiss-Arnold J."/>
            <person name="Coppee J.Y."/>
            <person name="Dillies M.A."/>
            <person name="Geist"/>
            <person name="L"/>
            <person name="Joublin A."/>
            <person name="Koechler S."/>
            <person name="Lassalle F."/>
            <person name="Marchal M."/>
            <person name="Medigue C."/>
            <person name="Muller D."/>
            <person name="Nesme X."/>
            <person name="Plewniak F."/>
            <person name="Proux C."/>
            <person name="Ramirez-Bahena M.H."/>
            <person name="Schenowitz C."/>
            <person name="Sismeiro O."/>
            <person name="Vallenet D."/>
            <person name="Santini J.M."/>
            <person name="Bertin P.N."/>
        </authorList>
    </citation>
    <scope>NUCLEOTIDE SEQUENCE [LARGE SCALE GENOMIC DNA]</scope>
    <source>
        <strain evidence="1 2">NT-26</strain>
    </source>
</reference>
<dbReference type="InterPro" id="IPR059206">
    <property type="entry name" value="Sll1717-like"/>
</dbReference>
<proteinExistence type="predicted"/>
<dbReference type="KEGG" id="rht:NT26_1649"/>
<accession>L0NE32</accession>